<comment type="subcellular location">
    <subcellularLocation>
        <location evidence="8">Endomembrane system</location>
        <topology evidence="8">Single-pass type I membrane protein</topology>
    </subcellularLocation>
    <subcellularLocation>
        <location evidence="1">Endoplasmic reticulum membrane</location>
        <topology evidence="1">Single-pass membrane protein</topology>
    </subcellularLocation>
</comment>
<comment type="subunit">
    <text evidence="10">Interacts with EMP65.</text>
</comment>
<dbReference type="PANTHER" id="PTHR12953:SF0">
    <property type="entry name" value="SUN DOMAIN-CONTAINING OSSIFICATION FACTOR"/>
    <property type="match status" value="1"/>
</dbReference>
<name>A0A8J4WZC9_CLAMG</name>
<keyword evidence="6" id="KW-0472">Membrane</keyword>
<feature type="compositionally biased region" description="Polar residues" evidence="11">
    <location>
        <begin position="187"/>
        <end position="196"/>
    </location>
</feature>
<feature type="non-terminal residue" evidence="13">
    <location>
        <position position="1"/>
    </location>
</feature>
<evidence type="ECO:0000256" key="9">
    <source>
        <dbReference type="ARBA" id="ARBA00061226"/>
    </source>
</evidence>
<feature type="compositionally biased region" description="Low complexity" evidence="11">
    <location>
        <begin position="141"/>
        <end position="157"/>
    </location>
</feature>
<proteinExistence type="inferred from homology"/>
<feature type="non-terminal residue" evidence="13">
    <location>
        <position position="492"/>
    </location>
</feature>
<dbReference type="FunFam" id="2.60.120.260:FF:000099">
    <property type="entry name" value="Uncharacterized protein, isoform C"/>
    <property type="match status" value="1"/>
</dbReference>
<keyword evidence="7" id="KW-0325">Glycoprotein</keyword>
<feature type="compositionally biased region" description="Basic and acidic residues" evidence="11">
    <location>
        <begin position="27"/>
        <end position="45"/>
    </location>
</feature>
<protein>
    <submittedName>
        <fullName evidence="13">SUN domain-containing ossification factor-like isoform X1</fullName>
    </submittedName>
</protein>
<dbReference type="EMBL" id="QNUK01000185">
    <property type="protein sequence ID" value="KAF5898844.1"/>
    <property type="molecule type" value="Genomic_DNA"/>
</dbReference>
<feature type="region of interest" description="Disordered" evidence="11">
    <location>
        <begin position="1"/>
        <end position="237"/>
    </location>
</feature>
<dbReference type="AlphaFoldDB" id="A0A8J4WZC9"/>
<sequence length="492" mass="53395">HPVHHGHCSEQNQLDLPNNQPLAASDVPKEQDESEEKRGNDRDELQDAPVVSTVEHQKEADATDEPQTQENTLQDNVNKDIQVDEAPAEPAIPEHHPESSINPEDDAGSLNTQVPPPPAASVTESDTVHDTEELSSTATVSPGPDACSDGDDSCSSPPVSPVSPTAACDAGENPSYHADMNSLPMVSENSSTSGTGKSMKAGLGRASQGTNASSVLKDQSDPVSTETDPALPSKDAEDIPTFDEWKKIMMEEENEKSQTTHTSFNGASSVVKKVQKTTNYASVECGAKILASNPEAKSTSAILMENVDVYMLNPCSNKIWFVIELCQPIQVKQLDIANFELFSSTPKDFLVSISDRYPTNKWAKLGTFHARDERTVQSFPLDEHLYAKYVKMFTKYIKVELLSHFGSEHFCPLSLLRVFGTSMMEEYELNIEPAERPNLQEEDDDYPPGYGPSDDKSSKNLIGSATDAIINMVNNIAANVLGGNPEDGGQSG</sequence>
<organism evidence="13 14">
    <name type="scientific">Clarias magur</name>
    <name type="common">Asian catfish</name>
    <name type="synonym">Macropteronotus magur</name>
    <dbReference type="NCBI Taxonomy" id="1594786"/>
    <lineage>
        <taxon>Eukaryota</taxon>
        <taxon>Metazoa</taxon>
        <taxon>Chordata</taxon>
        <taxon>Craniata</taxon>
        <taxon>Vertebrata</taxon>
        <taxon>Euteleostomi</taxon>
        <taxon>Actinopterygii</taxon>
        <taxon>Neopterygii</taxon>
        <taxon>Teleostei</taxon>
        <taxon>Ostariophysi</taxon>
        <taxon>Siluriformes</taxon>
        <taxon>Clariidae</taxon>
        <taxon>Clarias</taxon>
    </lineage>
</organism>
<feature type="region of interest" description="Disordered" evidence="11">
    <location>
        <begin position="433"/>
        <end position="460"/>
    </location>
</feature>
<evidence type="ECO:0000256" key="2">
    <source>
        <dbReference type="ARBA" id="ARBA00022692"/>
    </source>
</evidence>
<dbReference type="InterPro" id="IPR045120">
    <property type="entry name" value="Suco/Slp1-like"/>
</dbReference>
<dbReference type="GO" id="GO:0005789">
    <property type="term" value="C:endoplasmic reticulum membrane"/>
    <property type="evidence" value="ECO:0007669"/>
    <property type="project" value="UniProtKB-SubCell"/>
</dbReference>
<dbReference type="PROSITE" id="PS51469">
    <property type="entry name" value="SUN"/>
    <property type="match status" value="1"/>
</dbReference>
<feature type="domain" description="SUN" evidence="12">
    <location>
        <begin position="266"/>
        <end position="423"/>
    </location>
</feature>
<evidence type="ECO:0000256" key="6">
    <source>
        <dbReference type="ARBA" id="ARBA00023136"/>
    </source>
</evidence>
<keyword evidence="3" id="KW-0732">Signal</keyword>
<dbReference type="InterPro" id="IPR012919">
    <property type="entry name" value="SUN_dom"/>
</dbReference>
<evidence type="ECO:0000259" key="12">
    <source>
        <dbReference type="PROSITE" id="PS51469"/>
    </source>
</evidence>
<feature type="compositionally biased region" description="Polar residues" evidence="11">
    <location>
        <begin position="207"/>
        <end position="227"/>
    </location>
</feature>
<dbReference type="Pfam" id="PF07738">
    <property type="entry name" value="Sad1_UNC"/>
    <property type="match status" value="1"/>
</dbReference>
<evidence type="ECO:0000313" key="13">
    <source>
        <dbReference type="EMBL" id="KAF5898844.1"/>
    </source>
</evidence>
<dbReference type="PANTHER" id="PTHR12953">
    <property type="entry name" value="MEMBRANE PROTEIN CH1 RELATED"/>
    <property type="match status" value="1"/>
</dbReference>
<keyword evidence="5" id="KW-1133">Transmembrane helix</keyword>
<dbReference type="Proteomes" id="UP000727407">
    <property type="component" value="Unassembled WGS sequence"/>
</dbReference>
<gene>
    <name evidence="13" type="ORF">DAT39_011436</name>
</gene>
<evidence type="ECO:0000256" key="5">
    <source>
        <dbReference type="ARBA" id="ARBA00022989"/>
    </source>
</evidence>
<dbReference type="OrthoDB" id="266334at2759"/>
<evidence type="ECO:0000256" key="3">
    <source>
        <dbReference type="ARBA" id="ARBA00022729"/>
    </source>
</evidence>
<accession>A0A8J4WZC9</accession>
<reference evidence="13" key="1">
    <citation type="submission" date="2020-07" db="EMBL/GenBank/DDBJ databases">
        <title>Clarias magur genome sequencing, assembly and annotation.</title>
        <authorList>
            <person name="Kushwaha B."/>
            <person name="Kumar R."/>
            <person name="Das P."/>
            <person name="Joshi C.G."/>
            <person name="Kumar D."/>
            <person name="Nagpure N.S."/>
            <person name="Pandey M."/>
            <person name="Agarwal S."/>
            <person name="Srivastava S."/>
            <person name="Singh M."/>
            <person name="Sahoo L."/>
            <person name="Jayasankar P."/>
            <person name="Meher P.K."/>
            <person name="Koringa P.G."/>
            <person name="Iquebal M.A."/>
            <person name="Das S.P."/>
            <person name="Bit A."/>
            <person name="Patnaik S."/>
            <person name="Patel N."/>
            <person name="Shah T.M."/>
            <person name="Hinsu A."/>
            <person name="Jena J.K."/>
        </authorList>
    </citation>
    <scope>NUCLEOTIDE SEQUENCE</scope>
    <source>
        <strain evidence="13">CIFAMagur01</strain>
        <tissue evidence="13">Testis</tissue>
    </source>
</reference>
<evidence type="ECO:0000313" key="14">
    <source>
        <dbReference type="Proteomes" id="UP000727407"/>
    </source>
</evidence>
<evidence type="ECO:0000256" key="10">
    <source>
        <dbReference type="ARBA" id="ARBA00064635"/>
    </source>
</evidence>
<keyword evidence="14" id="KW-1185">Reference proteome</keyword>
<feature type="compositionally biased region" description="Polar residues" evidence="11">
    <location>
        <begin position="65"/>
        <end position="76"/>
    </location>
</feature>
<comment type="caution">
    <text evidence="13">The sequence shown here is derived from an EMBL/GenBank/DDBJ whole genome shotgun (WGS) entry which is preliminary data.</text>
</comment>
<dbReference type="GO" id="GO:0046850">
    <property type="term" value="P:regulation of bone remodeling"/>
    <property type="evidence" value="ECO:0007669"/>
    <property type="project" value="TreeGrafter"/>
</dbReference>
<keyword evidence="2" id="KW-0812">Transmembrane</keyword>
<feature type="compositionally biased region" description="Polar residues" evidence="11">
    <location>
        <begin position="9"/>
        <end position="22"/>
    </location>
</feature>
<evidence type="ECO:0000256" key="1">
    <source>
        <dbReference type="ARBA" id="ARBA00004389"/>
    </source>
</evidence>
<dbReference type="Gene3D" id="2.60.120.260">
    <property type="entry name" value="Galactose-binding domain-like"/>
    <property type="match status" value="1"/>
</dbReference>
<evidence type="ECO:0000256" key="8">
    <source>
        <dbReference type="ARBA" id="ARBA00046288"/>
    </source>
</evidence>
<evidence type="ECO:0000256" key="11">
    <source>
        <dbReference type="SAM" id="MobiDB-lite"/>
    </source>
</evidence>
<evidence type="ECO:0000256" key="7">
    <source>
        <dbReference type="ARBA" id="ARBA00023180"/>
    </source>
</evidence>
<keyword evidence="4" id="KW-0256">Endoplasmic reticulum</keyword>
<evidence type="ECO:0000256" key="4">
    <source>
        <dbReference type="ARBA" id="ARBA00022824"/>
    </source>
</evidence>
<dbReference type="GO" id="GO:0034975">
    <property type="term" value="P:protein folding in endoplasmic reticulum"/>
    <property type="evidence" value="ECO:0007669"/>
    <property type="project" value="TreeGrafter"/>
</dbReference>
<comment type="similarity">
    <text evidence="9">Belongs to the SLP1 family.</text>
</comment>